<name>A0A518G8R0_9BACT</name>
<protein>
    <recommendedName>
        <fullName evidence="3">Nicotinate-nucleotide adenylyltransferase</fullName>
    </recommendedName>
</protein>
<dbReference type="EMBL" id="CP036298">
    <property type="protein sequence ID" value="QDV24967.1"/>
    <property type="molecule type" value="Genomic_DNA"/>
</dbReference>
<accession>A0A518G8R0</accession>
<evidence type="ECO:0008006" key="3">
    <source>
        <dbReference type="Google" id="ProtNLM"/>
    </source>
</evidence>
<evidence type="ECO:0000313" key="2">
    <source>
        <dbReference type="Proteomes" id="UP000318017"/>
    </source>
</evidence>
<dbReference type="SUPFAM" id="SSF52374">
    <property type="entry name" value="Nucleotidylyl transferase"/>
    <property type="match status" value="1"/>
</dbReference>
<sequence length="498" mass="56139">MNLGINTERPTTERKALAINLDPRRYGSFAEIGAGQEVVRWFFRVGAAAGTIAKSMSAYDMSVSDAIYGECERYVCRKRLEDMLEHEHSLNLQRLRESRGDTTSFFAFADTVSARNFHGTNECHGWIGIRFQAHPRDQDSQIIMHVRMLDTENALQQEALGIVGVNLLYGAFFLNHEPDQLVESLLDNLSTRRIEIDMIEFSGIAFRHVDNRVMSLRLVQLGLSNAAMFSADGEVLQPSEVLYKKPILVERGSFRPLTHVNVDMLRAAQERFHAEADVEADEVVSLAEITMRNLQANGDIDLRDFLARVDVLAASGMTVLISNYFEYYRLAAYLARHTKKKIGITMGAASLCELFDEKYYTTLDGGILESFGRLFKNDLKLYIYPLLNRDTGELTTVDNLEVAPELRKLYRYLVDKGCIEQLDNHNPAHLGTFSREVLRLIQTGDDSWREHVPAGVAAVIEERAFFGYRRSAKGTQTKVSTLPVPLNAIPIMSSSVPV</sequence>
<dbReference type="Proteomes" id="UP000318017">
    <property type="component" value="Chromosome"/>
</dbReference>
<evidence type="ECO:0000313" key="1">
    <source>
        <dbReference type="EMBL" id="QDV24967.1"/>
    </source>
</evidence>
<keyword evidence="2" id="KW-1185">Reference proteome</keyword>
<proteinExistence type="predicted"/>
<reference evidence="1 2" key="1">
    <citation type="submission" date="2019-02" db="EMBL/GenBank/DDBJ databases">
        <title>Deep-cultivation of Planctomycetes and their phenomic and genomic characterization uncovers novel biology.</title>
        <authorList>
            <person name="Wiegand S."/>
            <person name="Jogler M."/>
            <person name="Boedeker C."/>
            <person name="Pinto D."/>
            <person name="Vollmers J."/>
            <person name="Rivas-Marin E."/>
            <person name="Kohn T."/>
            <person name="Peeters S.H."/>
            <person name="Heuer A."/>
            <person name="Rast P."/>
            <person name="Oberbeckmann S."/>
            <person name="Bunk B."/>
            <person name="Jeske O."/>
            <person name="Meyerdierks A."/>
            <person name="Storesund J.E."/>
            <person name="Kallscheuer N."/>
            <person name="Luecker S."/>
            <person name="Lage O.M."/>
            <person name="Pohl T."/>
            <person name="Merkel B.J."/>
            <person name="Hornburger P."/>
            <person name="Mueller R.-W."/>
            <person name="Bruemmer F."/>
            <person name="Labrenz M."/>
            <person name="Spormann A.M."/>
            <person name="Op den Camp H."/>
            <person name="Overmann J."/>
            <person name="Amann R."/>
            <person name="Jetten M.S.M."/>
            <person name="Mascher T."/>
            <person name="Medema M.H."/>
            <person name="Devos D.P."/>
            <person name="Kaster A.-K."/>
            <person name="Ovreas L."/>
            <person name="Rohde M."/>
            <person name="Galperin M.Y."/>
            <person name="Jogler C."/>
        </authorList>
    </citation>
    <scope>NUCLEOTIDE SEQUENCE [LARGE SCALE GENOMIC DNA]</scope>
    <source>
        <strain evidence="1 2">Q31a</strain>
    </source>
</reference>
<dbReference type="AlphaFoldDB" id="A0A518G8R0"/>
<dbReference type="KEGG" id="ahel:Q31a_32890"/>
<gene>
    <name evidence="1" type="ORF">Q31a_32890</name>
</gene>
<organism evidence="1 2">
    <name type="scientific">Aureliella helgolandensis</name>
    <dbReference type="NCBI Taxonomy" id="2527968"/>
    <lineage>
        <taxon>Bacteria</taxon>
        <taxon>Pseudomonadati</taxon>
        <taxon>Planctomycetota</taxon>
        <taxon>Planctomycetia</taxon>
        <taxon>Pirellulales</taxon>
        <taxon>Pirellulaceae</taxon>
        <taxon>Aureliella</taxon>
    </lineage>
</organism>